<dbReference type="EMBL" id="CP063687">
    <property type="protein sequence ID" value="QOY27036.1"/>
    <property type="molecule type" value="Genomic_DNA"/>
</dbReference>
<dbReference type="Proteomes" id="UP000587477">
    <property type="component" value="Chromosome"/>
</dbReference>
<name>A0A411ABH4_BACVE</name>
<dbReference type="RefSeq" id="WP_017418702.1">
    <property type="nucleotide sequence ID" value="NZ_BDDG01000001.1"/>
</dbReference>
<gene>
    <name evidence="1" type="ORF">BACVE_002047</name>
</gene>
<organism evidence="1 2">
    <name type="scientific">Bacillus velezensis</name>
    <dbReference type="NCBI Taxonomy" id="492670"/>
    <lineage>
        <taxon>Bacteria</taxon>
        <taxon>Bacillati</taxon>
        <taxon>Bacillota</taxon>
        <taxon>Bacilli</taxon>
        <taxon>Bacillales</taxon>
        <taxon>Bacillaceae</taxon>
        <taxon>Bacillus</taxon>
        <taxon>Bacillus amyloliquefaciens group</taxon>
    </lineage>
</organism>
<proteinExistence type="predicted"/>
<protein>
    <submittedName>
        <fullName evidence="1">Uncharacterized protein</fullName>
    </submittedName>
</protein>
<dbReference type="AlphaFoldDB" id="A0A411ABH4"/>
<reference evidence="2" key="1">
    <citation type="submission" date="2020-10" db="EMBL/GenBank/DDBJ databases">
        <title>Complete genome sequence of Bacillus velezensis NST6.</title>
        <authorList>
            <person name="Choi J."/>
        </authorList>
    </citation>
    <scope>NUCLEOTIDE SEQUENCE [LARGE SCALE GENOMIC DNA]</scope>
    <source>
        <strain evidence="2">NST6</strain>
    </source>
</reference>
<evidence type="ECO:0000313" key="2">
    <source>
        <dbReference type="Proteomes" id="UP000587477"/>
    </source>
</evidence>
<sequence>MCKDQYLKHLRREIKDLPELEQKEILADIGEIFQMGGAEGKSDEQIAGNLGNPKTLARALKADIFINDAEEQKTWRSFFKAFGLMLGMGMFNFMFMLTPFLFASVAVLSLMAIGLMLMTGSFFLLVKVPIVTAIFNGCMVLGAGMAVFMAGFDLSKLIFRIFLRYFKWNVSVVRRETIESKNVV</sequence>
<accession>A0A411ABH4</accession>
<dbReference type="Pfam" id="PF22564">
    <property type="entry name" value="HAAS"/>
    <property type="match status" value="1"/>
</dbReference>
<evidence type="ECO:0000313" key="1">
    <source>
        <dbReference type="EMBL" id="QOY27036.1"/>
    </source>
</evidence>